<keyword evidence="4 15" id="KW-0645">Protease</keyword>
<dbReference type="GO" id="GO:0005886">
    <property type="term" value="C:plasma membrane"/>
    <property type="evidence" value="ECO:0007669"/>
    <property type="project" value="UniProtKB-SubCell"/>
</dbReference>
<dbReference type="InterPro" id="IPR005936">
    <property type="entry name" value="FtsH"/>
</dbReference>
<evidence type="ECO:0000256" key="14">
    <source>
        <dbReference type="ARBA" id="ARBA00061570"/>
    </source>
</evidence>
<keyword evidence="7 15" id="KW-0547">Nucleotide-binding</keyword>
<comment type="subunit">
    <text evidence="15">Homohexamer.</text>
</comment>
<evidence type="ECO:0000313" key="20">
    <source>
        <dbReference type="Proteomes" id="UP000228886"/>
    </source>
</evidence>
<keyword evidence="3 15" id="KW-1003">Cell membrane</keyword>
<dbReference type="FunFam" id="1.20.58.760:FF:000001">
    <property type="entry name" value="ATP-dependent zinc metalloprotease FtsH"/>
    <property type="match status" value="1"/>
</dbReference>
<keyword evidence="12 15" id="KW-0482">Metalloprotease</keyword>
<dbReference type="InterPro" id="IPR003959">
    <property type="entry name" value="ATPase_AAA_core"/>
</dbReference>
<dbReference type="Pfam" id="PF00004">
    <property type="entry name" value="AAA"/>
    <property type="match status" value="1"/>
</dbReference>
<keyword evidence="6 15" id="KW-0479">Metal-binding</keyword>
<gene>
    <name evidence="15" type="primary">ftsH</name>
    <name evidence="19" type="ORF">COS11_03250</name>
</gene>
<evidence type="ECO:0000256" key="11">
    <source>
        <dbReference type="ARBA" id="ARBA00022989"/>
    </source>
</evidence>
<dbReference type="EMBL" id="PETL01000160">
    <property type="protein sequence ID" value="PIV64229.1"/>
    <property type="molecule type" value="Genomic_DNA"/>
</dbReference>
<evidence type="ECO:0000259" key="18">
    <source>
        <dbReference type="SMART" id="SM00382"/>
    </source>
</evidence>
<keyword evidence="5 15" id="KW-0812">Transmembrane</keyword>
<dbReference type="GO" id="GO:0016887">
    <property type="term" value="F:ATP hydrolysis activity"/>
    <property type="evidence" value="ECO:0007669"/>
    <property type="project" value="UniProtKB-UniRule"/>
</dbReference>
<keyword evidence="9 15" id="KW-0862">Zinc</keyword>
<keyword evidence="19" id="KW-0132">Cell division</keyword>
<reference evidence="20" key="1">
    <citation type="submission" date="2017-09" db="EMBL/GenBank/DDBJ databases">
        <title>Depth-based differentiation of microbial function through sediment-hosted aquifers and enrichment of novel symbionts in the deep terrestrial subsurface.</title>
        <authorList>
            <person name="Probst A.J."/>
            <person name="Ladd B."/>
            <person name="Jarett J.K."/>
            <person name="Geller-Mcgrath D.E."/>
            <person name="Sieber C.M.K."/>
            <person name="Emerson J.B."/>
            <person name="Anantharaman K."/>
            <person name="Thomas B.C."/>
            <person name="Malmstrom R."/>
            <person name="Stieglmeier M."/>
            <person name="Klingl A."/>
            <person name="Woyke T."/>
            <person name="Ryan C.M."/>
            <person name="Banfield J.F."/>
        </authorList>
    </citation>
    <scope>NUCLEOTIDE SEQUENCE [LARGE SCALE GENOMIC DNA]</scope>
</reference>
<feature type="active site" evidence="15">
    <location>
        <position position="435"/>
    </location>
</feature>
<dbReference type="InterPro" id="IPR000642">
    <property type="entry name" value="Peptidase_M41"/>
</dbReference>
<dbReference type="PROSITE" id="PS00674">
    <property type="entry name" value="AAA"/>
    <property type="match status" value="1"/>
</dbReference>
<dbReference type="Gene3D" id="1.10.8.60">
    <property type="match status" value="1"/>
</dbReference>
<dbReference type="FunFam" id="3.40.50.300:FF:000001">
    <property type="entry name" value="ATP-dependent zinc metalloprotease FtsH"/>
    <property type="match status" value="1"/>
</dbReference>
<dbReference type="GO" id="GO:0004176">
    <property type="term" value="F:ATP-dependent peptidase activity"/>
    <property type="evidence" value="ECO:0007669"/>
    <property type="project" value="InterPro"/>
</dbReference>
<evidence type="ECO:0000256" key="2">
    <source>
        <dbReference type="ARBA" id="ARBA00010044"/>
    </source>
</evidence>
<dbReference type="PANTHER" id="PTHR23076:SF97">
    <property type="entry name" value="ATP-DEPENDENT ZINC METALLOPROTEASE YME1L1"/>
    <property type="match status" value="1"/>
</dbReference>
<proteinExistence type="inferred from homology"/>
<evidence type="ECO:0000256" key="3">
    <source>
        <dbReference type="ARBA" id="ARBA00022475"/>
    </source>
</evidence>
<dbReference type="NCBIfam" id="TIGR01241">
    <property type="entry name" value="FtsH_fam"/>
    <property type="match status" value="1"/>
</dbReference>
<feature type="binding site" evidence="15">
    <location>
        <begin position="212"/>
        <end position="219"/>
    </location>
    <ligand>
        <name>ATP</name>
        <dbReference type="ChEBI" id="CHEBI:30616"/>
    </ligand>
</feature>
<dbReference type="InterPro" id="IPR003593">
    <property type="entry name" value="AAA+_ATPase"/>
</dbReference>
<dbReference type="GO" id="GO:0006508">
    <property type="term" value="P:proteolysis"/>
    <property type="evidence" value="ECO:0007669"/>
    <property type="project" value="UniProtKB-KW"/>
</dbReference>
<dbReference type="FunFam" id="1.10.8.60:FF:000001">
    <property type="entry name" value="ATP-dependent zinc metalloprotease FtsH"/>
    <property type="match status" value="1"/>
</dbReference>
<evidence type="ECO:0000256" key="4">
    <source>
        <dbReference type="ARBA" id="ARBA00022670"/>
    </source>
</evidence>
<dbReference type="Gene3D" id="1.20.58.760">
    <property type="entry name" value="Peptidase M41"/>
    <property type="match status" value="1"/>
</dbReference>
<dbReference type="GO" id="GO:0008270">
    <property type="term" value="F:zinc ion binding"/>
    <property type="evidence" value="ECO:0007669"/>
    <property type="project" value="UniProtKB-UniRule"/>
</dbReference>
<evidence type="ECO:0000256" key="9">
    <source>
        <dbReference type="ARBA" id="ARBA00022833"/>
    </source>
</evidence>
<comment type="subcellular location">
    <subcellularLocation>
        <location evidence="15">Cell membrane</location>
        <topology evidence="15">Multi-pass membrane protein</topology>
        <orientation evidence="15">Cytoplasmic side</orientation>
    </subcellularLocation>
    <subcellularLocation>
        <location evidence="1">Membrane</location>
    </subcellularLocation>
</comment>
<dbReference type="PANTHER" id="PTHR23076">
    <property type="entry name" value="METALLOPROTEASE M41 FTSH"/>
    <property type="match status" value="1"/>
</dbReference>
<dbReference type="EC" id="3.4.24.-" evidence="15"/>
<organism evidence="19 20">
    <name type="scientific">bacterium (Candidatus Ratteibacteria) CG01_land_8_20_14_3_00_40_19</name>
    <dbReference type="NCBI Taxonomy" id="2014290"/>
    <lineage>
        <taxon>Bacteria</taxon>
        <taxon>Candidatus Ratteibacteria</taxon>
    </lineage>
</organism>
<dbReference type="GO" id="GO:0004222">
    <property type="term" value="F:metalloendopeptidase activity"/>
    <property type="evidence" value="ECO:0007669"/>
    <property type="project" value="InterPro"/>
</dbReference>
<dbReference type="InterPro" id="IPR011546">
    <property type="entry name" value="Pept_M41_FtsH_extracell"/>
</dbReference>
<evidence type="ECO:0000313" key="19">
    <source>
        <dbReference type="EMBL" id="PIV64229.1"/>
    </source>
</evidence>
<comment type="cofactor">
    <cofactor evidence="15">
        <name>Zn(2+)</name>
        <dbReference type="ChEBI" id="CHEBI:29105"/>
    </cofactor>
    <text evidence="15">Binds 1 zinc ion per subunit.</text>
</comment>
<feature type="binding site" evidence="15">
    <location>
        <position position="510"/>
    </location>
    <ligand>
        <name>Zn(2+)</name>
        <dbReference type="ChEBI" id="CHEBI:29105"/>
        <note>catalytic</note>
    </ligand>
</feature>
<evidence type="ECO:0000256" key="17">
    <source>
        <dbReference type="SAM" id="Coils"/>
    </source>
</evidence>
<dbReference type="Gene3D" id="3.40.50.300">
    <property type="entry name" value="P-loop containing nucleotide triphosphate hydrolases"/>
    <property type="match status" value="1"/>
</dbReference>
<feature type="transmembrane region" description="Helical" evidence="15">
    <location>
        <begin position="118"/>
        <end position="140"/>
    </location>
</feature>
<protein>
    <recommendedName>
        <fullName evidence="15">ATP-dependent zinc metalloprotease FtsH</fullName>
        <ecNumber evidence="15">3.4.24.-</ecNumber>
    </recommendedName>
</protein>
<evidence type="ECO:0000256" key="15">
    <source>
        <dbReference type="HAMAP-Rule" id="MF_01458"/>
    </source>
</evidence>
<dbReference type="GO" id="GO:0051301">
    <property type="term" value="P:cell division"/>
    <property type="evidence" value="ECO:0007669"/>
    <property type="project" value="UniProtKB-KW"/>
</dbReference>
<name>A0A2M7E927_9BACT</name>
<comment type="function">
    <text evidence="15">Acts as a processive, ATP-dependent zinc metallopeptidase for both cytoplasmic and membrane proteins. Plays a role in the quality control of integral membrane proteins.</text>
</comment>
<dbReference type="SMART" id="SM00382">
    <property type="entry name" value="AAA"/>
    <property type="match status" value="1"/>
</dbReference>
<accession>A0A2M7E927</accession>
<evidence type="ECO:0000256" key="6">
    <source>
        <dbReference type="ARBA" id="ARBA00022723"/>
    </source>
</evidence>
<feature type="binding site" evidence="15">
    <location>
        <position position="438"/>
    </location>
    <ligand>
        <name>Zn(2+)</name>
        <dbReference type="ChEBI" id="CHEBI:29105"/>
        <note>catalytic</note>
    </ligand>
</feature>
<evidence type="ECO:0000256" key="1">
    <source>
        <dbReference type="ARBA" id="ARBA00004370"/>
    </source>
</evidence>
<dbReference type="AlphaFoldDB" id="A0A2M7E927"/>
<dbReference type="Pfam" id="PF06480">
    <property type="entry name" value="FtsH_ext"/>
    <property type="match status" value="1"/>
</dbReference>
<evidence type="ECO:0000256" key="16">
    <source>
        <dbReference type="RuleBase" id="RU003651"/>
    </source>
</evidence>
<keyword evidence="8 15" id="KW-0378">Hydrolase</keyword>
<dbReference type="InterPro" id="IPR041569">
    <property type="entry name" value="AAA_lid_3"/>
</dbReference>
<dbReference type="SUPFAM" id="SSF52540">
    <property type="entry name" value="P-loop containing nucleoside triphosphate hydrolases"/>
    <property type="match status" value="1"/>
</dbReference>
<comment type="similarity">
    <text evidence="14 15">In the central section; belongs to the AAA ATPase family.</text>
</comment>
<feature type="binding site" evidence="15">
    <location>
        <position position="434"/>
    </location>
    <ligand>
        <name>Zn(2+)</name>
        <dbReference type="ChEBI" id="CHEBI:29105"/>
        <note>catalytic</note>
    </ligand>
</feature>
<comment type="similarity">
    <text evidence="16">Belongs to the AAA ATPase family.</text>
</comment>
<dbReference type="Pfam" id="PF17862">
    <property type="entry name" value="AAA_lid_3"/>
    <property type="match status" value="1"/>
</dbReference>
<dbReference type="HAMAP" id="MF_01458">
    <property type="entry name" value="FtsH"/>
    <property type="match status" value="1"/>
</dbReference>
<keyword evidence="11 15" id="KW-1133">Transmembrane helix</keyword>
<evidence type="ECO:0000256" key="7">
    <source>
        <dbReference type="ARBA" id="ARBA00022741"/>
    </source>
</evidence>
<keyword evidence="13 15" id="KW-0472">Membrane</keyword>
<dbReference type="InterPro" id="IPR037219">
    <property type="entry name" value="Peptidase_M41-like"/>
</dbReference>
<dbReference type="InterPro" id="IPR003960">
    <property type="entry name" value="ATPase_AAA_CS"/>
</dbReference>
<comment type="similarity">
    <text evidence="2 15">In the C-terminal section; belongs to the peptidase M41 family.</text>
</comment>
<dbReference type="CDD" id="cd19501">
    <property type="entry name" value="RecA-like_FtsH"/>
    <property type="match status" value="1"/>
</dbReference>
<dbReference type="InterPro" id="IPR027417">
    <property type="entry name" value="P-loop_NTPase"/>
</dbReference>
<feature type="coiled-coil region" evidence="17">
    <location>
        <begin position="571"/>
        <end position="599"/>
    </location>
</feature>
<evidence type="ECO:0000256" key="5">
    <source>
        <dbReference type="ARBA" id="ARBA00022692"/>
    </source>
</evidence>
<dbReference type="SUPFAM" id="SSF140990">
    <property type="entry name" value="FtsH protease domain-like"/>
    <property type="match status" value="1"/>
</dbReference>
<keyword evidence="17" id="KW-0175">Coiled coil</keyword>
<evidence type="ECO:0000256" key="13">
    <source>
        <dbReference type="ARBA" id="ARBA00023136"/>
    </source>
</evidence>
<evidence type="ECO:0000256" key="8">
    <source>
        <dbReference type="ARBA" id="ARBA00022801"/>
    </source>
</evidence>
<feature type="domain" description="AAA+ ATPase" evidence="18">
    <location>
        <begin position="204"/>
        <end position="343"/>
    </location>
</feature>
<dbReference type="Pfam" id="PF01434">
    <property type="entry name" value="Peptidase_M41"/>
    <property type="match status" value="1"/>
</dbReference>
<sequence>MEKKKKKPENLKGNFAKGLIFWLLLGVFLFSLLKFSNLEEKKSPQKINDSEFFQQVESEEISGIVTIKGTTQPAGKFISGNLKDGKKFSTYTEDPNLYEFLKKQPNIKIYSQPESKSIWLNLLYSVLPIVLIFGLLWFFVARQVSKGGDRVLSFGKSRIVPLSESKQKITFADVAGLKEAKEELKEIIEFLKDPKKFQRLGGKIPKGVLLVGPPGTGKTLLAKAVSGEAGVPFLSMSGSDFVEMFVGVGASRVRDLFHQARQKAPAIVFIDEIDAVGRQRFAGLGGGHDEREQTLNQLLVEMDGFSTEEGVILMAATNRPDVLDPALVRRGRFDRQVVVTWPDIKEREGILKVHTKKIKLHPEVDLQIVARGTPGLSGADLALLANEAALLASRNNKESVEMDDFEEAKDKVMMGMEKKSLLISEKEKKIIAYHEAGHTLVQKFIPDANPIHKVTIIPRGCALGITHILPEEDTYIESNVFYQGELATLLAGRSAELLIFGKSYTGAENDLQIATELARKMVCEWGMSEKLGPITYRKRPAEVFLGRDLTQRGEHSEATSREIDQEVKSLIETAQRTAKEILEKNREKLEKIATALLEKETLTGEEINKIINGQEKN</sequence>
<feature type="transmembrane region" description="Helical" evidence="15">
    <location>
        <begin position="15"/>
        <end position="33"/>
    </location>
</feature>
<dbReference type="Gene3D" id="3.30.720.210">
    <property type="match status" value="1"/>
</dbReference>
<dbReference type="GO" id="GO:0030163">
    <property type="term" value="P:protein catabolic process"/>
    <property type="evidence" value="ECO:0007669"/>
    <property type="project" value="UniProtKB-UniRule"/>
</dbReference>
<dbReference type="Proteomes" id="UP000228886">
    <property type="component" value="Unassembled WGS sequence"/>
</dbReference>
<evidence type="ECO:0000256" key="10">
    <source>
        <dbReference type="ARBA" id="ARBA00022840"/>
    </source>
</evidence>
<comment type="caution">
    <text evidence="19">The sequence shown here is derived from an EMBL/GenBank/DDBJ whole genome shotgun (WGS) entry which is preliminary data.</text>
</comment>
<dbReference type="GO" id="GO:0005524">
    <property type="term" value="F:ATP binding"/>
    <property type="evidence" value="ECO:0007669"/>
    <property type="project" value="UniProtKB-UniRule"/>
</dbReference>
<evidence type="ECO:0000256" key="12">
    <source>
        <dbReference type="ARBA" id="ARBA00023049"/>
    </source>
</evidence>
<keyword evidence="19" id="KW-0131">Cell cycle</keyword>
<keyword evidence="10 15" id="KW-0067">ATP-binding</keyword>